<proteinExistence type="predicted"/>
<evidence type="ECO:0000313" key="3">
    <source>
        <dbReference type="Proteomes" id="UP000886891"/>
    </source>
</evidence>
<feature type="transmembrane region" description="Helical" evidence="1">
    <location>
        <begin position="53"/>
        <end position="75"/>
    </location>
</feature>
<evidence type="ECO:0008006" key="4">
    <source>
        <dbReference type="Google" id="ProtNLM"/>
    </source>
</evidence>
<dbReference type="EMBL" id="DVOH01000048">
    <property type="protein sequence ID" value="HIV00664.1"/>
    <property type="molecule type" value="Genomic_DNA"/>
</dbReference>
<keyword evidence="1" id="KW-0812">Transmembrane</keyword>
<evidence type="ECO:0000313" key="2">
    <source>
        <dbReference type="EMBL" id="HIV00664.1"/>
    </source>
</evidence>
<name>A0A9D1NDG1_9FIRM</name>
<sequence>MFQAEIPVVRSEYMQINFFYLRKYVGAKEFILLALLFFIGILLFVWLNNVLMLIMSVVTLLLIGGTLGFYYATVLKGYREEYLKRGVSKWVLKFDEEGVEIEVHEGGGDRVYREKRLYREIDRIALLKDRVYLFAATTMMYYVRPEHLVEGNFVELCEFLKEKVPPVKFKMKQKRPRQFGR</sequence>
<dbReference type="Proteomes" id="UP000886891">
    <property type="component" value="Unassembled WGS sequence"/>
</dbReference>
<reference evidence="2" key="2">
    <citation type="journal article" date="2021" name="PeerJ">
        <title>Extensive microbial diversity within the chicken gut microbiome revealed by metagenomics and culture.</title>
        <authorList>
            <person name="Gilroy R."/>
            <person name="Ravi A."/>
            <person name="Getino M."/>
            <person name="Pursley I."/>
            <person name="Horton D.L."/>
            <person name="Alikhan N.F."/>
            <person name="Baker D."/>
            <person name="Gharbi K."/>
            <person name="Hall N."/>
            <person name="Watson M."/>
            <person name="Adriaenssens E.M."/>
            <person name="Foster-Nyarko E."/>
            <person name="Jarju S."/>
            <person name="Secka A."/>
            <person name="Antonio M."/>
            <person name="Oren A."/>
            <person name="Chaudhuri R.R."/>
            <person name="La Ragione R."/>
            <person name="Hildebrand F."/>
            <person name="Pallen M.J."/>
        </authorList>
    </citation>
    <scope>NUCLEOTIDE SEQUENCE</scope>
    <source>
        <strain evidence="2">23406</strain>
    </source>
</reference>
<evidence type="ECO:0000256" key="1">
    <source>
        <dbReference type="SAM" id="Phobius"/>
    </source>
</evidence>
<reference evidence="2" key="1">
    <citation type="submission" date="2020-10" db="EMBL/GenBank/DDBJ databases">
        <authorList>
            <person name="Gilroy R."/>
        </authorList>
    </citation>
    <scope>NUCLEOTIDE SEQUENCE</scope>
    <source>
        <strain evidence="2">23406</strain>
    </source>
</reference>
<keyword evidence="1" id="KW-1133">Transmembrane helix</keyword>
<accession>A0A9D1NDG1</accession>
<gene>
    <name evidence="2" type="ORF">IAB14_06100</name>
</gene>
<comment type="caution">
    <text evidence="2">The sequence shown here is derived from an EMBL/GenBank/DDBJ whole genome shotgun (WGS) entry which is preliminary data.</text>
</comment>
<feature type="transmembrane region" description="Helical" evidence="1">
    <location>
        <begin position="30"/>
        <end position="47"/>
    </location>
</feature>
<protein>
    <recommendedName>
        <fullName evidence="4">YcxB family protein</fullName>
    </recommendedName>
</protein>
<dbReference type="AlphaFoldDB" id="A0A9D1NDG1"/>
<keyword evidence="1" id="KW-0472">Membrane</keyword>
<organism evidence="2 3">
    <name type="scientific">Candidatus Stercoripulliclostridium merdipullorum</name>
    <dbReference type="NCBI Taxonomy" id="2840952"/>
    <lineage>
        <taxon>Bacteria</taxon>
        <taxon>Bacillati</taxon>
        <taxon>Bacillota</taxon>
        <taxon>Clostridia</taxon>
        <taxon>Eubacteriales</taxon>
        <taxon>Candidatus Stercoripulliclostridium</taxon>
    </lineage>
</organism>